<proteinExistence type="predicted"/>
<comment type="caution">
    <text evidence="1">The sequence shown here is derived from an EMBL/GenBank/DDBJ whole genome shotgun (WGS) entry which is preliminary data.</text>
</comment>
<evidence type="ECO:0000313" key="1">
    <source>
        <dbReference type="EMBL" id="MPC21941.1"/>
    </source>
</evidence>
<dbReference type="Proteomes" id="UP000324222">
    <property type="component" value="Unassembled WGS sequence"/>
</dbReference>
<reference evidence="1 2" key="1">
    <citation type="submission" date="2019-05" db="EMBL/GenBank/DDBJ databases">
        <title>Another draft genome of Portunus trituberculatus and its Hox gene families provides insights of decapod evolution.</title>
        <authorList>
            <person name="Jeong J.-H."/>
            <person name="Song I."/>
            <person name="Kim S."/>
            <person name="Choi T."/>
            <person name="Kim D."/>
            <person name="Ryu S."/>
            <person name="Kim W."/>
        </authorList>
    </citation>
    <scope>NUCLEOTIDE SEQUENCE [LARGE SCALE GENOMIC DNA]</scope>
    <source>
        <tissue evidence="1">Muscle</tissue>
    </source>
</reference>
<sequence length="79" mass="9094">MLTFLGTTTASTSGTPSLCAKHITEVWCCFASRIHLRLHLCYTCSFNYEEAISYLRDVQQLSFKELYAFLHNIQCDLHT</sequence>
<evidence type="ECO:0000313" key="2">
    <source>
        <dbReference type="Proteomes" id="UP000324222"/>
    </source>
</evidence>
<keyword evidence="2" id="KW-1185">Reference proteome</keyword>
<name>A0A5B7DK05_PORTR</name>
<dbReference type="AlphaFoldDB" id="A0A5B7DK05"/>
<gene>
    <name evidence="1" type="ORF">E2C01_014944</name>
</gene>
<organism evidence="1 2">
    <name type="scientific">Portunus trituberculatus</name>
    <name type="common">Swimming crab</name>
    <name type="synonym">Neptunus trituberculatus</name>
    <dbReference type="NCBI Taxonomy" id="210409"/>
    <lineage>
        <taxon>Eukaryota</taxon>
        <taxon>Metazoa</taxon>
        <taxon>Ecdysozoa</taxon>
        <taxon>Arthropoda</taxon>
        <taxon>Crustacea</taxon>
        <taxon>Multicrustacea</taxon>
        <taxon>Malacostraca</taxon>
        <taxon>Eumalacostraca</taxon>
        <taxon>Eucarida</taxon>
        <taxon>Decapoda</taxon>
        <taxon>Pleocyemata</taxon>
        <taxon>Brachyura</taxon>
        <taxon>Eubrachyura</taxon>
        <taxon>Portunoidea</taxon>
        <taxon>Portunidae</taxon>
        <taxon>Portuninae</taxon>
        <taxon>Portunus</taxon>
    </lineage>
</organism>
<protein>
    <submittedName>
        <fullName evidence="1">Uncharacterized protein</fullName>
    </submittedName>
</protein>
<accession>A0A5B7DK05</accession>
<dbReference type="EMBL" id="VSRR010001034">
    <property type="protein sequence ID" value="MPC21941.1"/>
    <property type="molecule type" value="Genomic_DNA"/>
</dbReference>